<dbReference type="Proteomes" id="UP000177506">
    <property type="component" value="Unassembled WGS sequence"/>
</dbReference>
<name>A0A1G1SXZ6_9BACT</name>
<dbReference type="OrthoDB" id="621220at2"/>
<proteinExistence type="predicted"/>
<accession>A0A1G1SXZ6</accession>
<evidence type="ECO:0000313" key="1">
    <source>
        <dbReference type="EMBL" id="OGX83481.1"/>
    </source>
</evidence>
<keyword evidence="2" id="KW-1185">Reference proteome</keyword>
<dbReference type="AlphaFoldDB" id="A0A1G1SXZ6"/>
<protein>
    <recommendedName>
        <fullName evidence="3">Bacterial surface antigen (D15) domain-containing protein</fullName>
    </recommendedName>
</protein>
<evidence type="ECO:0000313" key="2">
    <source>
        <dbReference type="Proteomes" id="UP000177506"/>
    </source>
</evidence>
<dbReference type="EMBL" id="MDZA01000416">
    <property type="protein sequence ID" value="OGX83481.1"/>
    <property type="molecule type" value="Genomic_DNA"/>
</dbReference>
<dbReference type="RefSeq" id="WP_070746178.1">
    <property type="nucleotide sequence ID" value="NZ_MDZA01000416.1"/>
</dbReference>
<dbReference type="Gene3D" id="2.40.160.50">
    <property type="entry name" value="membrane protein fhac: a member of the omp85/tpsb transporter family"/>
    <property type="match status" value="1"/>
</dbReference>
<reference evidence="1 2" key="1">
    <citation type="submission" date="2016-08" db="EMBL/GenBank/DDBJ databases">
        <title>Hymenobacter coccineus sp. nov., Hymenobacter lapidarius sp. nov. and Hymenobacter glacialis sp. nov., isolated from Antarctic soil.</title>
        <authorList>
            <person name="Sedlacek I."/>
            <person name="Kralova S."/>
            <person name="Kyrova K."/>
            <person name="Maslanova I."/>
            <person name="Stankova E."/>
            <person name="Vrbovska V."/>
            <person name="Nemec M."/>
            <person name="Bartak M."/>
            <person name="Svec P."/>
            <person name="Busse H.-J."/>
            <person name="Pantucek R."/>
        </authorList>
    </citation>
    <scope>NUCLEOTIDE SEQUENCE [LARGE SCALE GENOMIC DNA]</scope>
    <source>
        <strain evidence="1 2">CCM 8649</strain>
    </source>
</reference>
<comment type="caution">
    <text evidence="1">The sequence shown here is derived from an EMBL/GenBank/DDBJ whole genome shotgun (WGS) entry which is preliminary data.</text>
</comment>
<organism evidence="1 2">
    <name type="scientific">Hymenobacter coccineus</name>
    <dbReference type="NCBI Taxonomy" id="1908235"/>
    <lineage>
        <taxon>Bacteria</taxon>
        <taxon>Pseudomonadati</taxon>
        <taxon>Bacteroidota</taxon>
        <taxon>Cytophagia</taxon>
        <taxon>Cytophagales</taxon>
        <taxon>Hymenobacteraceae</taxon>
        <taxon>Hymenobacter</taxon>
    </lineage>
</organism>
<evidence type="ECO:0008006" key="3">
    <source>
        <dbReference type="Google" id="ProtNLM"/>
    </source>
</evidence>
<gene>
    <name evidence="1" type="ORF">BEN49_12350</name>
</gene>
<sequence length="115" mass="12220">MASSAPYLDLPATGWDTHSVTGRGYIQGRFRGPGLLYGEAEYRFNLTRSRVLGGVVFANAQTARAPATGFQQVAPAGGAGLRLCLSKKVGTFLALDYAWGVQGSRGVFFNLGDVF</sequence>